<dbReference type="InterPro" id="IPR043917">
    <property type="entry name" value="DUF5753"/>
</dbReference>
<accession>A0ABQ2W4Z7</accession>
<dbReference type="SUPFAM" id="SSF47413">
    <property type="entry name" value="lambda repressor-like DNA-binding domains"/>
    <property type="match status" value="1"/>
</dbReference>
<organism evidence="3 4">
    <name type="scientific">Streptomyces gelaticus</name>
    <dbReference type="NCBI Taxonomy" id="285446"/>
    <lineage>
        <taxon>Bacteria</taxon>
        <taxon>Bacillati</taxon>
        <taxon>Actinomycetota</taxon>
        <taxon>Actinomycetes</taxon>
        <taxon>Kitasatosporales</taxon>
        <taxon>Streptomycetaceae</taxon>
        <taxon>Streptomyces</taxon>
    </lineage>
</organism>
<protein>
    <submittedName>
        <fullName evidence="3">Transcriptional regulator</fullName>
    </submittedName>
</protein>
<feature type="compositionally biased region" description="Polar residues" evidence="1">
    <location>
        <begin position="1"/>
        <end position="10"/>
    </location>
</feature>
<evidence type="ECO:0000313" key="4">
    <source>
        <dbReference type="Proteomes" id="UP000660675"/>
    </source>
</evidence>
<evidence type="ECO:0000259" key="2">
    <source>
        <dbReference type="PROSITE" id="PS50943"/>
    </source>
</evidence>
<feature type="domain" description="HTH cro/C1-type" evidence="2">
    <location>
        <begin position="36"/>
        <end position="90"/>
    </location>
</feature>
<name>A0ABQ2W4Z7_9ACTN</name>
<dbReference type="InterPro" id="IPR010982">
    <property type="entry name" value="Lambda_DNA-bd_dom_sf"/>
</dbReference>
<dbReference type="Pfam" id="PF19054">
    <property type="entry name" value="DUF5753"/>
    <property type="match status" value="1"/>
</dbReference>
<dbReference type="InterPro" id="IPR001387">
    <property type="entry name" value="Cro/C1-type_HTH"/>
</dbReference>
<dbReference type="Pfam" id="PF13560">
    <property type="entry name" value="HTH_31"/>
    <property type="match status" value="1"/>
</dbReference>
<evidence type="ECO:0000256" key="1">
    <source>
        <dbReference type="SAM" id="MobiDB-lite"/>
    </source>
</evidence>
<sequence>MDRNGRTTQDCAGAKDGDMPPRDNPTARQARLGCELRKLREQAGRTAREAAGLISTDQAKISHMEAGRIGISEERIRRLASFYACDDTTLIEALCAISREHRGQFWWDEYRGVLAPGFLNIAELEHHASHMRCLQSVTLPGLIQTPQYARALFEGVLPRLPEDEVEARVEHRMRRQAVLDREKPPKFDVIVHEAGLRMRVGGREVARGQLVRLLEAADRPDVSVRVIPFASEKFVEVTQTVLYAGGVAPQLDTVHIDAPFGGVQLDSVADLNRYRMQLDFAQRVSLAPEESRSFIHHIARDL</sequence>
<proteinExistence type="predicted"/>
<dbReference type="EMBL" id="BMTF01000022">
    <property type="protein sequence ID" value="GGV92671.1"/>
    <property type="molecule type" value="Genomic_DNA"/>
</dbReference>
<dbReference type="SMART" id="SM00530">
    <property type="entry name" value="HTH_XRE"/>
    <property type="match status" value="1"/>
</dbReference>
<evidence type="ECO:0000313" key="3">
    <source>
        <dbReference type="EMBL" id="GGV92671.1"/>
    </source>
</evidence>
<dbReference type="CDD" id="cd00093">
    <property type="entry name" value="HTH_XRE"/>
    <property type="match status" value="1"/>
</dbReference>
<feature type="region of interest" description="Disordered" evidence="1">
    <location>
        <begin position="1"/>
        <end position="27"/>
    </location>
</feature>
<comment type="caution">
    <text evidence="3">The sequence shown here is derived from an EMBL/GenBank/DDBJ whole genome shotgun (WGS) entry which is preliminary data.</text>
</comment>
<gene>
    <name evidence="3" type="ORF">GCM10015535_54160</name>
</gene>
<dbReference type="Proteomes" id="UP000660675">
    <property type="component" value="Unassembled WGS sequence"/>
</dbReference>
<reference evidence="4" key="1">
    <citation type="journal article" date="2019" name="Int. J. Syst. Evol. Microbiol.">
        <title>The Global Catalogue of Microorganisms (GCM) 10K type strain sequencing project: providing services to taxonomists for standard genome sequencing and annotation.</title>
        <authorList>
            <consortium name="The Broad Institute Genomics Platform"/>
            <consortium name="The Broad Institute Genome Sequencing Center for Infectious Disease"/>
            <person name="Wu L."/>
            <person name="Ma J."/>
        </authorList>
    </citation>
    <scope>NUCLEOTIDE SEQUENCE [LARGE SCALE GENOMIC DNA]</scope>
    <source>
        <strain evidence="4">JCM 4376</strain>
    </source>
</reference>
<dbReference type="Gene3D" id="1.10.260.40">
    <property type="entry name" value="lambda repressor-like DNA-binding domains"/>
    <property type="match status" value="1"/>
</dbReference>
<dbReference type="PROSITE" id="PS50943">
    <property type="entry name" value="HTH_CROC1"/>
    <property type="match status" value="1"/>
</dbReference>
<keyword evidence="4" id="KW-1185">Reference proteome</keyword>